<evidence type="ECO:0000313" key="1">
    <source>
        <dbReference type="EMBL" id="AZA48776.1"/>
    </source>
</evidence>
<evidence type="ECO:0000313" key="3">
    <source>
        <dbReference type="Proteomes" id="UP000255224"/>
    </source>
</evidence>
<dbReference type="Proteomes" id="UP000273270">
    <property type="component" value="Chromosome"/>
</dbReference>
<name>A0A1M7KIQ3_CHRCU</name>
<reference evidence="1" key="2">
    <citation type="submission" date="2018-11" db="EMBL/GenBank/DDBJ databases">
        <title>Proposal to divide the Flavobacteriaceae and reorganize its genera based on Amino Acid Identity values calculated from whole genome sequences.</title>
        <authorList>
            <person name="Nicholson A.C."/>
            <person name="Gulvik C.A."/>
            <person name="Whitney A.M."/>
            <person name="Humrighouse B.W."/>
            <person name="Bell M."/>
            <person name="Holmes B."/>
            <person name="Steigerwalt A."/>
            <person name="Villarma A."/>
            <person name="Sheth M."/>
            <person name="Batra D."/>
            <person name="Pryor J."/>
            <person name="Bernardet J.-F."/>
            <person name="Hugo C."/>
            <person name="Kampfer P."/>
            <person name="Newman J."/>
            <person name="Mcquiston J.R."/>
        </authorList>
    </citation>
    <scope>NUCLEOTIDE SEQUENCE [LARGE SCALE GENOMIC DNA]</scope>
    <source>
        <strain evidence="1">G0188</strain>
    </source>
</reference>
<proteinExistence type="predicted"/>
<accession>A0A376DPN0</accession>
<organism evidence="2 3">
    <name type="scientific">Chryseobacterium carnipullorum</name>
    <dbReference type="NCBI Taxonomy" id="1124835"/>
    <lineage>
        <taxon>Bacteria</taxon>
        <taxon>Pseudomonadati</taxon>
        <taxon>Bacteroidota</taxon>
        <taxon>Flavobacteriia</taxon>
        <taxon>Flavobacteriales</taxon>
        <taxon>Weeksellaceae</taxon>
        <taxon>Chryseobacterium group</taxon>
        <taxon>Chryseobacterium</taxon>
    </lineage>
</organism>
<dbReference type="RefSeq" id="WP_073335147.1">
    <property type="nucleotide sequence ID" value="NZ_CP033920.1"/>
</dbReference>
<gene>
    <name evidence="1" type="ORF">EG346_11590</name>
    <name evidence="2" type="ORF">NCTC13533_00722</name>
</gene>
<reference evidence="2 3" key="1">
    <citation type="submission" date="2018-06" db="EMBL/GenBank/DDBJ databases">
        <authorList>
            <consortium name="Pathogen Informatics"/>
            <person name="Doyle S."/>
        </authorList>
    </citation>
    <scope>NUCLEOTIDE SEQUENCE [LARGE SCALE GENOMIC DNA]</scope>
    <source>
        <strain evidence="2 3">NCTC13533</strain>
    </source>
</reference>
<evidence type="ECO:0000313" key="2">
    <source>
        <dbReference type="EMBL" id="STC93150.1"/>
    </source>
</evidence>
<protein>
    <submittedName>
        <fullName evidence="2">Uncharacterized protein</fullName>
    </submittedName>
</protein>
<sequence length="142" mass="16309">MIQELNQLGIIFRQSLEITLSTIGHEDIDLILDNRDEAEFSNAWTQAYQSFEQKIMGPEIKTTIDEIRKEMFMLTFGITKSSDLSAYISDDIDLICSCYVHGGENNWIAHLLFTYLHHQIPQGKLIETDQTLNDLIKGATER</sequence>
<dbReference type="Proteomes" id="UP000255224">
    <property type="component" value="Unassembled WGS sequence"/>
</dbReference>
<dbReference type="KEGG" id="ccau:EG346_11590"/>
<dbReference type="EMBL" id="CP033920">
    <property type="protein sequence ID" value="AZA48776.1"/>
    <property type="molecule type" value="Genomic_DNA"/>
</dbReference>
<evidence type="ECO:0000313" key="4">
    <source>
        <dbReference type="Proteomes" id="UP000273270"/>
    </source>
</evidence>
<dbReference type="OrthoDB" id="6903468at2"/>
<reference evidence="4" key="3">
    <citation type="submission" date="2018-11" db="EMBL/GenBank/DDBJ databases">
        <title>Proposal to divide the Flavobacteriaceae and reorganize its genera based on Amino Acid Identity values calculated from whole genome sequences.</title>
        <authorList>
            <person name="Nicholson A.C."/>
            <person name="Gulvik C.A."/>
            <person name="Whitney A.M."/>
            <person name="Humrighouse B.W."/>
            <person name="Bell M."/>
            <person name="Holmes B."/>
            <person name="Steigerwalt A.G."/>
            <person name="Villarma A."/>
            <person name="Sheth M."/>
            <person name="Batra D."/>
            <person name="Pryor J."/>
            <person name="Bernardet J.-F."/>
            <person name="Hugo C."/>
            <person name="Kampfer P."/>
            <person name="Newman J."/>
            <person name="McQuiston J.R."/>
        </authorList>
    </citation>
    <scope>NUCLEOTIDE SEQUENCE [LARGE SCALE GENOMIC DNA]</scope>
    <source>
        <strain evidence="4">G0188</strain>
    </source>
</reference>
<dbReference type="AlphaFoldDB" id="A0A1M7KIQ3"/>
<keyword evidence="4" id="KW-1185">Reference proteome</keyword>
<accession>A0A1M7KIQ3</accession>
<dbReference type="EMBL" id="UFVQ01000003">
    <property type="protein sequence ID" value="STC93150.1"/>
    <property type="molecule type" value="Genomic_DNA"/>
</dbReference>